<gene>
    <name evidence="2" type="ORF">GT003_31845</name>
</gene>
<dbReference type="SUPFAM" id="SSF55729">
    <property type="entry name" value="Acyl-CoA N-acyltransferases (Nat)"/>
    <property type="match status" value="1"/>
</dbReference>
<keyword evidence="2" id="KW-0808">Transferase</keyword>
<dbReference type="PANTHER" id="PTHR39173:SF1">
    <property type="entry name" value="ACETYLTRANSFERASE"/>
    <property type="match status" value="1"/>
</dbReference>
<dbReference type="AlphaFoldDB" id="A0A7X4YVU4"/>
<dbReference type="GO" id="GO:0016747">
    <property type="term" value="F:acyltransferase activity, transferring groups other than amino-acyl groups"/>
    <property type="evidence" value="ECO:0007669"/>
    <property type="project" value="InterPro"/>
</dbReference>
<dbReference type="EMBL" id="JAAAMU010000036">
    <property type="protein sequence ID" value="NBC73556.1"/>
    <property type="molecule type" value="Genomic_DNA"/>
</dbReference>
<evidence type="ECO:0000313" key="2">
    <source>
        <dbReference type="EMBL" id="NBC73556.1"/>
    </source>
</evidence>
<reference evidence="2 3" key="1">
    <citation type="submission" date="2020-01" db="EMBL/GenBank/DDBJ databases">
        <title>Paenibacillus soybeanensis sp. nov. isolated from the nodules of soybean (Glycine max(L.) Merr).</title>
        <authorList>
            <person name="Wang H."/>
        </authorList>
    </citation>
    <scope>NUCLEOTIDE SEQUENCE [LARGE SCALE GENOMIC DNA]</scope>
    <source>
        <strain evidence="2 3">DSM 23054</strain>
    </source>
</reference>
<dbReference type="RefSeq" id="WP_161705705.1">
    <property type="nucleotide sequence ID" value="NZ_JAAAMU010000036.1"/>
</dbReference>
<organism evidence="2 3">
    <name type="scientific">Paenibacillus sacheonensis</name>
    <dbReference type="NCBI Taxonomy" id="742054"/>
    <lineage>
        <taxon>Bacteria</taxon>
        <taxon>Bacillati</taxon>
        <taxon>Bacillota</taxon>
        <taxon>Bacilli</taxon>
        <taxon>Bacillales</taxon>
        <taxon>Paenibacillaceae</taxon>
        <taxon>Paenibacillus</taxon>
    </lineage>
</organism>
<dbReference type="OrthoDB" id="9797989at2"/>
<sequence length="185" mass="20572">MENGQESVTVPTGGRIRLVMPAAEHREAYMAFYDEWIASGEDIVPWVVGKDPSDFPAYVRFLREAEQAAPEGLVTHTTCWFMDEAGAIVGAANIRHELNRKLAESGGHIGYGVVPSRRRRGYAKSILAQSLLLTERLGIRDVLVVCDRGNTGSERTIVGNGGQFHSEFTEANGNVVRRFWIHRDM</sequence>
<feature type="domain" description="N-acetyltransferase" evidence="1">
    <location>
        <begin position="23"/>
        <end position="185"/>
    </location>
</feature>
<dbReference type="InterPro" id="IPR000182">
    <property type="entry name" value="GNAT_dom"/>
</dbReference>
<accession>A0A7X4YVU4</accession>
<dbReference type="Gene3D" id="3.40.630.30">
    <property type="match status" value="1"/>
</dbReference>
<dbReference type="Pfam" id="PF13302">
    <property type="entry name" value="Acetyltransf_3"/>
    <property type="match status" value="1"/>
</dbReference>
<proteinExistence type="predicted"/>
<protein>
    <submittedName>
        <fullName evidence="2">GNAT family N-acetyltransferase</fullName>
    </submittedName>
</protein>
<evidence type="ECO:0000313" key="3">
    <source>
        <dbReference type="Proteomes" id="UP000558113"/>
    </source>
</evidence>
<dbReference type="PANTHER" id="PTHR39173">
    <property type="entry name" value="ACETYLTRANSFERASE"/>
    <property type="match status" value="1"/>
</dbReference>
<evidence type="ECO:0000259" key="1">
    <source>
        <dbReference type="PROSITE" id="PS51186"/>
    </source>
</evidence>
<dbReference type="PROSITE" id="PS51186">
    <property type="entry name" value="GNAT"/>
    <property type="match status" value="1"/>
</dbReference>
<dbReference type="InterPro" id="IPR016181">
    <property type="entry name" value="Acyl_CoA_acyltransferase"/>
</dbReference>
<dbReference type="Proteomes" id="UP000558113">
    <property type="component" value="Unassembled WGS sequence"/>
</dbReference>
<comment type="caution">
    <text evidence="2">The sequence shown here is derived from an EMBL/GenBank/DDBJ whole genome shotgun (WGS) entry which is preliminary data.</text>
</comment>
<keyword evidence="3" id="KW-1185">Reference proteome</keyword>
<name>A0A7X4YVU4_9BACL</name>